<organism evidence="1 2">
    <name type="scientific">Acinetobacter soli</name>
    <dbReference type="NCBI Taxonomy" id="487316"/>
    <lineage>
        <taxon>Bacteria</taxon>
        <taxon>Pseudomonadati</taxon>
        <taxon>Pseudomonadota</taxon>
        <taxon>Gammaproteobacteria</taxon>
        <taxon>Moraxellales</taxon>
        <taxon>Moraxellaceae</taxon>
        <taxon>Acinetobacter</taxon>
    </lineage>
</organism>
<dbReference type="EMBL" id="CP016896">
    <property type="protein sequence ID" value="APV34805.1"/>
    <property type="molecule type" value="Genomic_DNA"/>
</dbReference>
<dbReference type="eggNOG" id="ENOG502Z82H">
    <property type="taxonomic scope" value="Bacteria"/>
</dbReference>
<accession>A0A1P8EF25</accession>
<dbReference type="KEGG" id="asol:BEN76_01730"/>
<reference evidence="1 2" key="1">
    <citation type="submission" date="2016-08" db="EMBL/GenBank/DDBJ databases">
        <title>Complete genome sequence of Acinetobacter baylyi strain GFJ2.</title>
        <authorList>
            <person name="Tabata M."/>
            <person name="Kuboki S."/>
            <person name="Gibu N."/>
            <person name="Kinouchi Y."/>
            <person name="Vangnai A."/>
            <person name="Kasai D."/>
            <person name="Fukuda M."/>
        </authorList>
    </citation>
    <scope>NUCLEOTIDE SEQUENCE [LARGE SCALE GENOMIC DNA]</scope>
    <source>
        <strain evidence="1 2">GFJ2</strain>
    </source>
</reference>
<sequence length="403" mass="45519">MNDSTFSGGLLKTLSVALLGLTMAGCSDSSWWSSNDEPELKAEQIKKLIPSRVHDRQSWANDIDEIMQKLSIAKTKDNVCTVIAVVDQESNFVANPVVAGLGEKSVREVSTRLNEKFEDKLGQTIGGPVAGYFEDVLKNQPSKEDNYMSQMRKVRTEQDLDVLYREMFDYMAGHYHVSAITGAAKLVGQDIAEKMNPITTLGSMQVNIVYAKEHKRVKLQSVNDLRDDLYTQYGGLYYGIHRLMLYKADYSKPLYRFADYNSGMYSSRNASVQDMINKLSGEQLTEDGDMLLYSKDGSVLGTKSSSEKALIKLFTQNNILITPNQIRTDLKLEKTQSFEQSPTYIAIIKLYEKQTGKDAPYAIMPQVVISGPKLSRDYNTNWYATRVNGRYQTCMQRAKRIKL</sequence>
<evidence type="ECO:0000313" key="1">
    <source>
        <dbReference type="EMBL" id="APV34805.1"/>
    </source>
</evidence>
<dbReference type="InterPro" id="IPR011673">
    <property type="entry name" value="DUF1615"/>
</dbReference>
<dbReference type="Proteomes" id="UP000185674">
    <property type="component" value="Chromosome"/>
</dbReference>
<proteinExistence type="predicted"/>
<gene>
    <name evidence="1" type="ORF">BEN76_01730</name>
</gene>
<dbReference type="Pfam" id="PF07759">
    <property type="entry name" value="DUF1615"/>
    <property type="match status" value="1"/>
</dbReference>
<protein>
    <recommendedName>
        <fullName evidence="3">DUF1615 domain-containing protein</fullName>
    </recommendedName>
</protein>
<dbReference type="AlphaFoldDB" id="A0A1P8EF25"/>
<evidence type="ECO:0008006" key="3">
    <source>
        <dbReference type="Google" id="ProtNLM"/>
    </source>
</evidence>
<evidence type="ECO:0000313" key="2">
    <source>
        <dbReference type="Proteomes" id="UP000185674"/>
    </source>
</evidence>
<dbReference type="RefSeq" id="WP_076032055.1">
    <property type="nucleotide sequence ID" value="NZ_CP016896.1"/>
</dbReference>
<name>A0A1P8EF25_9GAMM</name>
<dbReference type="STRING" id="487316.BEN76_01730"/>